<proteinExistence type="predicted"/>
<dbReference type="InParanoid" id="E9I5X8"/>
<feature type="non-terminal residue" evidence="3">
    <location>
        <position position="304"/>
    </location>
</feature>
<protein>
    <recommendedName>
        <fullName evidence="2">Retrotransposon gag domain-containing protein</fullName>
    </recommendedName>
</protein>
<gene>
    <name evidence="3" type="ORF">DAPPUDRAFT_342431</name>
</gene>
<dbReference type="HOGENOM" id="CLU_060621_0_0_1"/>
<keyword evidence="4" id="KW-1185">Reference proteome</keyword>
<dbReference type="KEGG" id="dpx:DAPPUDRAFT_342431"/>
<dbReference type="PANTHER" id="PTHR33223">
    <property type="entry name" value="CCHC-TYPE DOMAIN-CONTAINING PROTEIN"/>
    <property type="match status" value="1"/>
</dbReference>
<dbReference type="AlphaFoldDB" id="E9I5X8"/>
<organism evidence="3 4">
    <name type="scientific">Daphnia pulex</name>
    <name type="common">Water flea</name>
    <dbReference type="NCBI Taxonomy" id="6669"/>
    <lineage>
        <taxon>Eukaryota</taxon>
        <taxon>Metazoa</taxon>
        <taxon>Ecdysozoa</taxon>
        <taxon>Arthropoda</taxon>
        <taxon>Crustacea</taxon>
        <taxon>Branchiopoda</taxon>
        <taxon>Diplostraca</taxon>
        <taxon>Cladocera</taxon>
        <taxon>Anomopoda</taxon>
        <taxon>Daphniidae</taxon>
        <taxon>Daphnia</taxon>
    </lineage>
</organism>
<dbReference type="EMBL" id="GL735966">
    <property type="protein sequence ID" value="EFX60602.1"/>
    <property type="molecule type" value="Genomic_DNA"/>
</dbReference>
<dbReference type="InterPro" id="IPR005162">
    <property type="entry name" value="Retrotrans_gag_dom"/>
</dbReference>
<sequence length="304" mass="33442">MSDDDAPAIPALMQVDLAKLPIWSGELKKDGYTCEQWVERVNRAQTTAGWTPQQTMAYVYNALRGSALLWYEALPRYGVDDKDWNVVRTELLDAYSRVQTTRTAVIGLSNLNQGADEPVNDFGARVAKVINDLDRLMPAAARQPAGVVWPAGFTALAGFNALAAATKQDVLNDAANKAVWNTMNHMGVQLFISNLKPVFRDELMKNPPATLMEAVKAARHLEKIKQDPKSTAAVSVITTNEANDEFDPQIEALSTSFKSWLQNKRGASRGRGRSRGNSNNSRGPGRGNNNSQRNDNNSNTYNTC</sequence>
<feature type="domain" description="Retrotransposon gag" evidence="2">
    <location>
        <begin position="61"/>
        <end position="137"/>
    </location>
</feature>
<feature type="compositionally biased region" description="Low complexity" evidence="1">
    <location>
        <begin position="275"/>
        <end position="304"/>
    </location>
</feature>
<name>E9I5X8_DAPPU</name>
<dbReference type="Pfam" id="PF03732">
    <property type="entry name" value="Retrotrans_gag"/>
    <property type="match status" value="1"/>
</dbReference>
<evidence type="ECO:0000259" key="2">
    <source>
        <dbReference type="Pfam" id="PF03732"/>
    </source>
</evidence>
<accession>E9I5X8</accession>
<dbReference type="PANTHER" id="PTHR33223:SF6">
    <property type="entry name" value="CCHC-TYPE DOMAIN-CONTAINING PROTEIN"/>
    <property type="match status" value="1"/>
</dbReference>
<evidence type="ECO:0000256" key="1">
    <source>
        <dbReference type="SAM" id="MobiDB-lite"/>
    </source>
</evidence>
<evidence type="ECO:0000313" key="3">
    <source>
        <dbReference type="EMBL" id="EFX60602.1"/>
    </source>
</evidence>
<dbReference type="OrthoDB" id="8069525at2759"/>
<feature type="region of interest" description="Disordered" evidence="1">
    <location>
        <begin position="261"/>
        <end position="304"/>
    </location>
</feature>
<evidence type="ECO:0000313" key="4">
    <source>
        <dbReference type="Proteomes" id="UP000000305"/>
    </source>
</evidence>
<dbReference type="PhylomeDB" id="E9I5X8"/>
<dbReference type="Proteomes" id="UP000000305">
    <property type="component" value="Unassembled WGS sequence"/>
</dbReference>
<reference evidence="3 4" key="1">
    <citation type="journal article" date="2011" name="Science">
        <title>The ecoresponsive genome of Daphnia pulex.</title>
        <authorList>
            <person name="Colbourne J.K."/>
            <person name="Pfrender M.E."/>
            <person name="Gilbert D."/>
            <person name="Thomas W.K."/>
            <person name="Tucker A."/>
            <person name="Oakley T.H."/>
            <person name="Tokishita S."/>
            <person name="Aerts A."/>
            <person name="Arnold G.J."/>
            <person name="Basu M.K."/>
            <person name="Bauer D.J."/>
            <person name="Caceres C.E."/>
            <person name="Carmel L."/>
            <person name="Casola C."/>
            <person name="Choi J.H."/>
            <person name="Detter J.C."/>
            <person name="Dong Q."/>
            <person name="Dusheyko S."/>
            <person name="Eads B.D."/>
            <person name="Frohlich T."/>
            <person name="Geiler-Samerotte K.A."/>
            <person name="Gerlach D."/>
            <person name="Hatcher P."/>
            <person name="Jogdeo S."/>
            <person name="Krijgsveld J."/>
            <person name="Kriventseva E.V."/>
            <person name="Kultz D."/>
            <person name="Laforsch C."/>
            <person name="Lindquist E."/>
            <person name="Lopez J."/>
            <person name="Manak J.R."/>
            <person name="Muller J."/>
            <person name="Pangilinan J."/>
            <person name="Patwardhan R.P."/>
            <person name="Pitluck S."/>
            <person name="Pritham E.J."/>
            <person name="Rechtsteiner A."/>
            <person name="Rho M."/>
            <person name="Rogozin I.B."/>
            <person name="Sakarya O."/>
            <person name="Salamov A."/>
            <person name="Schaack S."/>
            <person name="Shapiro H."/>
            <person name="Shiga Y."/>
            <person name="Skalitzky C."/>
            <person name="Smith Z."/>
            <person name="Souvorov A."/>
            <person name="Sung W."/>
            <person name="Tang Z."/>
            <person name="Tsuchiya D."/>
            <person name="Tu H."/>
            <person name="Vos H."/>
            <person name="Wang M."/>
            <person name="Wolf Y.I."/>
            <person name="Yamagata H."/>
            <person name="Yamada T."/>
            <person name="Ye Y."/>
            <person name="Shaw J.R."/>
            <person name="Andrews J."/>
            <person name="Crease T.J."/>
            <person name="Tang H."/>
            <person name="Lucas S.M."/>
            <person name="Robertson H.M."/>
            <person name="Bork P."/>
            <person name="Koonin E.V."/>
            <person name="Zdobnov E.M."/>
            <person name="Grigoriev I.V."/>
            <person name="Lynch M."/>
            <person name="Boore J.L."/>
        </authorList>
    </citation>
    <scope>NUCLEOTIDE SEQUENCE [LARGE SCALE GENOMIC DNA]</scope>
</reference>